<dbReference type="InterPro" id="IPR013022">
    <property type="entry name" value="Xyl_isomerase-like_TIM-brl"/>
</dbReference>
<dbReference type="EC" id="5.1.3.22" evidence="2"/>
<evidence type="ECO:0000313" key="2">
    <source>
        <dbReference type="EMBL" id="QPM68920.1"/>
    </source>
</evidence>
<name>A0A7T1F3Z7_ATRLM</name>
<keyword evidence="3" id="KW-1185">Reference proteome</keyword>
<evidence type="ECO:0000313" key="3">
    <source>
        <dbReference type="Proteomes" id="UP000594463"/>
    </source>
</evidence>
<dbReference type="GO" id="GO:0034015">
    <property type="term" value="F:L-ribulose-5-phosphate 3-epimerase activity"/>
    <property type="evidence" value="ECO:0007669"/>
    <property type="project" value="UniProtKB-EC"/>
</dbReference>
<dbReference type="KEGG" id="alam:RT761_02147"/>
<protein>
    <submittedName>
        <fullName evidence="2">L-ribulose-5-phosphate 3-epimerase UlaE</fullName>
        <ecNumber evidence="2">5.1.3.22</ecNumber>
    </submittedName>
</protein>
<dbReference type="SUPFAM" id="SSF51658">
    <property type="entry name" value="Xylose isomerase-like"/>
    <property type="match status" value="1"/>
</dbReference>
<proteinExistence type="predicted"/>
<organism evidence="2 3">
    <name type="scientific">Atribacter laminatus</name>
    <dbReference type="NCBI Taxonomy" id="2847778"/>
    <lineage>
        <taxon>Bacteria</taxon>
        <taxon>Pseudomonadati</taxon>
        <taxon>Atribacterota</taxon>
        <taxon>Atribacteria</taxon>
        <taxon>Atribacterales</taxon>
        <taxon>Atribacteraceae</taxon>
        <taxon>Atribacter</taxon>
    </lineage>
</organism>
<dbReference type="Proteomes" id="UP000594463">
    <property type="component" value="Chromosome"/>
</dbReference>
<dbReference type="AlphaFoldDB" id="A0A7T1F3Z7"/>
<reference evidence="2 3" key="1">
    <citation type="journal article" date="2021" name="Nat. Commun.">
        <title>Isolation of a member of the candidate phylum Atribacteria reveals a unique cell membrane structure.</title>
        <authorList>
            <person name="Taiki K."/>
            <person name="Nobu M.K."/>
            <person name="Kusada H."/>
            <person name="Meng X.-Y."/>
            <person name="Hosoki N."/>
            <person name="Uematsu K."/>
            <person name="Yoshioka H."/>
            <person name="Kamagata Y."/>
            <person name="Tamaki H."/>
        </authorList>
    </citation>
    <scope>NUCLEOTIDE SEQUENCE [LARGE SCALE GENOMIC DNA]</scope>
    <source>
        <strain evidence="2 3">RT761</strain>
    </source>
</reference>
<dbReference type="Pfam" id="PF01261">
    <property type="entry name" value="AP_endonuc_2"/>
    <property type="match status" value="1"/>
</dbReference>
<feature type="domain" description="Xylose isomerase-like TIM barrel" evidence="1">
    <location>
        <begin position="20"/>
        <end position="255"/>
    </location>
</feature>
<dbReference type="InterPro" id="IPR036237">
    <property type="entry name" value="Xyl_isomerase-like_sf"/>
</dbReference>
<dbReference type="RefSeq" id="WP_218111411.1">
    <property type="nucleotide sequence ID" value="NZ_CP065383.1"/>
</dbReference>
<keyword evidence="2" id="KW-0413">Isomerase</keyword>
<dbReference type="Gene3D" id="3.20.20.150">
    <property type="entry name" value="Divalent-metal-dependent TIM barrel enzymes"/>
    <property type="match status" value="1"/>
</dbReference>
<dbReference type="InterPro" id="IPR050312">
    <property type="entry name" value="IolE/XylAMocC-like"/>
</dbReference>
<evidence type="ECO:0000259" key="1">
    <source>
        <dbReference type="Pfam" id="PF01261"/>
    </source>
</evidence>
<dbReference type="PANTHER" id="PTHR12110">
    <property type="entry name" value="HYDROXYPYRUVATE ISOMERASE"/>
    <property type="match status" value="1"/>
</dbReference>
<sequence>MKKGVNQWAFPGNFSIPDIIQLAAKHRFDGVELCPDEEGSFPLNIDQQKLLEWKAHSEDKNIEIRCIASGLHWKYNLASINTEVRKKAIDIAKRLIEIASTLEAKSILLIPGYVNVPWDPSSEVVPYEKAYKNSRLSISEIAKFAADAKITIGLENVWNKLFLSPLEFRSFIDSFNNQWVRVHFDTANVLISGYPEQWIEILGKRIVTIHIKDFKLSVGNINGFCLPLEGDVNFPAVMGSLKSIGYDDFLIAEMIPPYHYSIDALLANLSYNLDCIMNMRV</sequence>
<accession>A0A7T1F3Z7</accession>
<gene>
    <name evidence="2" type="primary">ulaE</name>
    <name evidence="2" type="ORF">RT761_02147</name>
</gene>
<dbReference type="EMBL" id="CP065383">
    <property type="protein sequence ID" value="QPM68920.1"/>
    <property type="molecule type" value="Genomic_DNA"/>
</dbReference>